<evidence type="ECO:0000256" key="13">
    <source>
        <dbReference type="ARBA" id="ARBA00023306"/>
    </source>
</evidence>
<dbReference type="PROSITE" id="PS50056">
    <property type="entry name" value="TYR_PHOSPHATASE_2"/>
    <property type="match status" value="1"/>
</dbReference>
<evidence type="ECO:0000256" key="6">
    <source>
        <dbReference type="ARBA" id="ARBA00022553"/>
    </source>
</evidence>
<dbReference type="CDD" id="cd17657">
    <property type="entry name" value="CDC14_N"/>
    <property type="match status" value="1"/>
</dbReference>
<dbReference type="GO" id="GO:0051301">
    <property type="term" value="P:cell division"/>
    <property type="evidence" value="ECO:0007669"/>
    <property type="project" value="UniProtKB-KW"/>
</dbReference>
<evidence type="ECO:0000256" key="3">
    <source>
        <dbReference type="ARBA" id="ARBA00007315"/>
    </source>
</evidence>
<dbReference type="VEuPathDB" id="FungiDB:AeMF1_017250"/>
<evidence type="ECO:0000256" key="5">
    <source>
        <dbReference type="ARBA" id="ARBA00022490"/>
    </source>
</evidence>
<evidence type="ECO:0000256" key="4">
    <source>
        <dbReference type="ARBA" id="ARBA00013064"/>
    </source>
</evidence>
<feature type="region of interest" description="Disordered" evidence="14">
    <location>
        <begin position="413"/>
        <end position="451"/>
    </location>
</feature>
<feature type="compositionally biased region" description="Low complexity" evidence="14">
    <location>
        <begin position="438"/>
        <end position="451"/>
    </location>
</feature>
<dbReference type="Gene3D" id="3.90.190.10">
    <property type="entry name" value="Protein tyrosine phosphatase superfamily"/>
    <property type="match status" value="2"/>
</dbReference>
<dbReference type="GO" id="GO:0000278">
    <property type="term" value="P:mitotic cell cycle"/>
    <property type="evidence" value="ECO:0007669"/>
    <property type="project" value="UniProtKB-ARBA"/>
</dbReference>
<dbReference type="CDD" id="cd14499">
    <property type="entry name" value="CDC14_C"/>
    <property type="match status" value="1"/>
</dbReference>
<keyword evidence="13" id="KW-0131">Cell cycle</keyword>
<reference evidence="17 18" key="1">
    <citation type="submission" date="2019-07" db="EMBL/GenBank/DDBJ databases">
        <title>Genomics analysis of Aphanomyces spp. identifies a new class of oomycete effector associated with host adaptation.</title>
        <authorList>
            <person name="Gaulin E."/>
        </authorList>
    </citation>
    <scope>NUCLEOTIDE SEQUENCE [LARGE SCALE GENOMIC DNA]</scope>
    <source>
        <strain evidence="17 18">ATCC 201684</strain>
    </source>
</reference>
<dbReference type="PROSITE" id="PS50054">
    <property type="entry name" value="TYR_PHOSPHATASE_DUAL"/>
    <property type="match status" value="1"/>
</dbReference>
<gene>
    <name evidence="17" type="ORF">Ae201684_013837</name>
</gene>
<evidence type="ECO:0000256" key="2">
    <source>
        <dbReference type="ARBA" id="ARBA00004496"/>
    </source>
</evidence>
<evidence type="ECO:0000313" key="18">
    <source>
        <dbReference type="Proteomes" id="UP000481153"/>
    </source>
</evidence>
<dbReference type="GO" id="GO:0005856">
    <property type="term" value="C:cytoskeleton"/>
    <property type="evidence" value="ECO:0007669"/>
    <property type="project" value="UniProtKB-ARBA"/>
</dbReference>
<accession>A0A6G0WLX0</accession>
<keyword evidence="18" id="KW-1185">Reference proteome</keyword>
<dbReference type="Pfam" id="PF14671">
    <property type="entry name" value="DSPn"/>
    <property type="match status" value="1"/>
</dbReference>
<dbReference type="PANTHER" id="PTHR23339">
    <property type="entry name" value="TYROSINE SPECIFIC PROTEIN PHOSPHATASE AND DUAL SPECIFICITY PROTEIN PHOSPHATASE"/>
    <property type="match status" value="1"/>
</dbReference>
<keyword evidence="10" id="KW-0904">Protein phosphatase</keyword>
<evidence type="ECO:0000259" key="15">
    <source>
        <dbReference type="PROSITE" id="PS50054"/>
    </source>
</evidence>
<evidence type="ECO:0000256" key="7">
    <source>
        <dbReference type="ARBA" id="ARBA00022618"/>
    </source>
</evidence>
<dbReference type="InterPro" id="IPR029260">
    <property type="entry name" value="DSPn"/>
</dbReference>
<dbReference type="SMART" id="SM00195">
    <property type="entry name" value="DSPc"/>
    <property type="match status" value="1"/>
</dbReference>
<evidence type="ECO:0000313" key="17">
    <source>
        <dbReference type="EMBL" id="KAF0728286.1"/>
    </source>
</evidence>
<sequence length="451" mass="50278">MTKDPVVEFIPRLVYYTTVAPDAAPPRSTVDVTYFSVDNQLIYTNFYLDFGPLNLGQTFLFCQVLNHEISRAKPLGTKLIFYSSADGKRKANAICLLGCWGIIFNAMTADQAMAPFQHIPLPPFHDATPSLCLFKLSVLDCLRGLEKALRFRFVSPSTFSIDEYQYYEQVEHGDLNWLSPKFIAFAGPHDTFRHTAEGYVTLTPEHYVPYFQSHNVTLVIRLNEKLYDEKRFTSAGIDHLDLYYPDGANPPDNILDAFLHACETTPGAVAVHCKAGLGRTGTCIGAYLMKHFHFTAKECIGWLRLCRAGSVIGPQQQYMESIQQRMWNQRPKEDSSSSHGHLRQQVHVSPCKARMTKPTGNIFNRMLGKPTLFSGSLTSSVVTTSPSPSPPPSPTKAANIKASLRLDPAATYTAAYADEESPKTQGDSLRELKHTWAKSPKSPTTPTTCPE</sequence>
<comment type="similarity">
    <text evidence="3">Belongs to the protein-tyrosine phosphatase family. Non-receptor class CDC14 subfamily.</text>
</comment>
<feature type="region of interest" description="Disordered" evidence="14">
    <location>
        <begin position="377"/>
        <end position="401"/>
    </location>
</feature>
<dbReference type="GO" id="GO:0031981">
    <property type="term" value="C:nuclear lumen"/>
    <property type="evidence" value="ECO:0007669"/>
    <property type="project" value="UniProtKB-ARBA"/>
</dbReference>
<keyword evidence="12" id="KW-0469">Meiosis</keyword>
<keyword evidence="8" id="KW-0498">Mitosis</keyword>
<keyword evidence="5" id="KW-0963">Cytoplasm</keyword>
<dbReference type="InterPro" id="IPR029021">
    <property type="entry name" value="Prot-tyrosine_phosphatase-like"/>
</dbReference>
<dbReference type="EC" id="3.1.3.48" evidence="4"/>
<dbReference type="GO" id="GO:0051321">
    <property type="term" value="P:meiotic cell cycle"/>
    <property type="evidence" value="ECO:0007669"/>
    <property type="project" value="UniProtKB-KW"/>
</dbReference>
<dbReference type="PROSITE" id="PS00383">
    <property type="entry name" value="TYR_PHOSPHATASE_1"/>
    <property type="match status" value="1"/>
</dbReference>
<name>A0A6G0WLX0_9STRA</name>
<feature type="domain" description="Tyrosine-protein phosphatase" evidence="15">
    <location>
        <begin position="173"/>
        <end position="331"/>
    </location>
</feature>
<dbReference type="GO" id="GO:0007096">
    <property type="term" value="P:regulation of exit from mitosis"/>
    <property type="evidence" value="ECO:0007669"/>
    <property type="project" value="UniProtKB-ARBA"/>
</dbReference>
<feature type="domain" description="Tyrosine specific protein phosphatases" evidence="16">
    <location>
        <begin position="256"/>
        <end position="318"/>
    </location>
</feature>
<evidence type="ECO:0000256" key="14">
    <source>
        <dbReference type="SAM" id="MobiDB-lite"/>
    </source>
</evidence>
<dbReference type="InterPro" id="IPR050561">
    <property type="entry name" value="PTP"/>
</dbReference>
<evidence type="ECO:0000256" key="9">
    <source>
        <dbReference type="ARBA" id="ARBA00022801"/>
    </source>
</evidence>
<dbReference type="GO" id="GO:0032954">
    <property type="term" value="P:regulation of cytokinetic process"/>
    <property type="evidence" value="ECO:0007669"/>
    <property type="project" value="UniProtKB-ARBA"/>
</dbReference>
<comment type="subcellular location">
    <subcellularLocation>
        <location evidence="2">Cytoplasm</location>
    </subcellularLocation>
    <subcellularLocation>
        <location evidence="1">Nucleus</location>
    </subcellularLocation>
</comment>
<dbReference type="GO" id="GO:0004725">
    <property type="term" value="F:protein tyrosine phosphatase activity"/>
    <property type="evidence" value="ECO:0007669"/>
    <property type="project" value="UniProtKB-EC"/>
</dbReference>
<keyword evidence="9" id="KW-0378">Hydrolase</keyword>
<dbReference type="GO" id="GO:0005737">
    <property type="term" value="C:cytoplasm"/>
    <property type="evidence" value="ECO:0007669"/>
    <property type="project" value="UniProtKB-SubCell"/>
</dbReference>
<evidence type="ECO:0000259" key="16">
    <source>
        <dbReference type="PROSITE" id="PS50056"/>
    </source>
</evidence>
<dbReference type="InterPro" id="IPR000340">
    <property type="entry name" value="Dual-sp_phosphatase_cat-dom"/>
</dbReference>
<dbReference type="InterPro" id="IPR020422">
    <property type="entry name" value="TYR_PHOSPHATASE_DUAL_dom"/>
</dbReference>
<dbReference type="EMBL" id="VJMJ01000179">
    <property type="protein sequence ID" value="KAF0728286.1"/>
    <property type="molecule type" value="Genomic_DNA"/>
</dbReference>
<dbReference type="InterPro" id="IPR000387">
    <property type="entry name" value="Tyr_Pase_dom"/>
</dbReference>
<dbReference type="InterPro" id="IPR016130">
    <property type="entry name" value="Tyr_Pase_AS"/>
</dbReference>
<dbReference type="FunFam" id="3.90.190.10:FF:000038">
    <property type="entry name" value="Tyrosine-protein phosphatase CDC14"/>
    <property type="match status" value="1"/>
</dbReference>
<dbReference type="InterPro" id="IPR044506">
    <property type="entry name" value="CDC14_C"/>
</dbReference>
<evidence type="ECO:0000256" key="11">
    <source>
        <dbReference type="ARBA" id="ARBA00023242"/>
    </source>
</evidence>
<organism evidence="17 18">
    <name type="scientific">Aphanomyces euteiches</name>
    <dbReference type="NCBI Taxonomy" id="100861"/>
    <lineage>
        <taxon>Eukaryota</taxon>
        <taxon>Sar</taxon>
        <taxon>Stramenopiles</taxon>
        <taxon>Oomycota</taxon>
        <taxon>Saprolegniomycetes</taxon>
        <taxon>Saprolegniales</taxon>
        <taxon>Verrucalvaceae</taxon>
        <taxon>Aphanomyces</taxon>
    </lineage>
</organism>
<feature type="region of interest" description="Disordered" evidence="14">
    <location>
        <begin position="326"/>
        <end position="351"/>
    </location>
</feature>
<dbReference type="Pfam" id="PF00782">
    <property type="entry name" value="DSPc"/>
    <property type="match status" value="1"/>
</dbReference>
<comment type="caution">
    <text evidence="17">The sequence shown here is derived from an EMBL/GenBank/DDBJ whole genome shotgun (WGS) entry which is preliminary data.</text>
</comment>
<keyword evidence="6" id="KW-0597">Phosphoprotein</keyword>
<dbReference type="Proteomes" id="UP000481153">
    <property type="component" value="Unassembled WGS sequence"/>
</dbReference>
<keyword evidence="7" id="KW-0132">Cell division</keyword>
<dbReference type="GO" id="GO:0033554">
    <property type="term" value="P:cellular response to stress"/>
    <property type="evidence" value="ECO:0007669"/>
    <property type="project" value="UniProtKB-ARBA"/>
</dbReference>
<evidence type="ECO:0000256" key="8">
    <source>
        <dbReference type="ARBA" id="ARBA00022776"/>
    </source>
</evidence>
<dbReference type="SUPFAM" id="SSF52799">
    <property type="entry name" value="(Phosphotyrosine protein) phosphatases II"/>
    <property type="match status" value="2"/>
</dbReference>
<evidence type="ECO:0000256" key="1">
    <source>
        <dbReference type="ARBA" id="ARBA00004123"/>
    </source>
</evidence>
<evidence type="ECO:0000256" key="10">
    <source>
        <dbReference type="ARBA" id="ARBA00022912"/>
    </source>
</evidence>
<dbReference type="AlphaFoldDB" id="A0A6G0WLX0"/>
<proteinExistence type="inferred from homology"/>
<evidence type="ECO:0000256" key="12">
    <source>
        <dbReference type="ARBA" id="ARBA00023254"/>
    </source>
</evidence>
<protein>
    <recommendedName>
        <fullName evidence="4">protein-tyrosine-phosphatase</fullName>
        <ecNumber evidence="4">3.1.3.48</ecNumber>
    </recommendedName>
</protein>
<keyword evidence="11" id="KW-0539">Nucleus</keyword>